<organism evidence="1">
    <name type="scientific">freshwater metagenome</name>
    <dbReference type="NCBI Taxonomy" id="449393"/>
    <lineage>
        <taxon>unclassified sequences</taxon>
        <taxon>metagenomes</taxon>
        <taxon>ecological metagenomes</taxon>
    </lineage>
</organism>
<dbReference type="EMBL" id="CAEZXE010000199">
    <property type="protein sequence ID" value="CAB4693202.1"/>
    <property type="molecule type" value="Genomic_DNA"/>
</dbReference>
<gene>
    <name evidence="1" type="ORF">UFOPK2350_01688</name>
</gene>
<sequence length="60" mass="6883">MDDFVDDFWSGNCFKPVKYGCCPRAHLFKFGTREIAEVLAADGVERTEDHDAFMAALFKY</sequence>
<proteinExistence type="predicted"/>
<dbReference type="AlphaFoldDB" id="A0A6J6P4B7"/>
<protein>
    <submittedName>
        <fullName evidence="1">Unannotated protein</fullName>
    </submittedName>
</protein>
<reference evidence="1" key="1">
    <citation type="submission" date="2020-05" db="EMBL/GenBank/DDBJ databases">
        <authorList>
            <person name="Chiriac C."/>
            <person name="Salcher M."/>
            <person name="Ghai R."/>
            <person name="Kavagutti S V."/>
        </authorList>
    </citation>
    <scope>NUCLEOTIDE SEQUENCE</scope>
</reference>
<evidence type="ECO:0000313" key="1">
    <source>
        <dbReference type="EMBL" id="CAB4693202.1"/>
    </source>
</evidence>
<name>A0A6J6P4B7_9ZZZZ</name>
<accession>A0A6J6P4B7</accession>